<protein>
    <recommendedName>
        <fullName evidence="4">Glyceraldehyde 3-phosphate dehydrogenase NAD(P) binding domain-containing protein</fullName>
    </recommendedName>
</protein>
<dbReference type="GO" id="GO:0005829">
    <property type="term" value="C:cytosol"/>
    <property type="evidence" value="ECO:0007669"/>
    <property type="project" value="TreeGrafter"/>
</dbReference>
<evidence type="ECO:0000256" key="1">
    <source>
        <dbReference type="ARBA" id="ARBA00007406"/>
    </source>
</evidence>
<comment type="catalytic activity">
    <reaction evidence="3">
        <text>D-glyceraldehyde 3-phosphate + phosphate + NAD(+) = (2R)-3-phospho-glyceroyl phosphate + NADH + H(+)</text>
        <dbReference type="Rhea" id="RHEA:10300"/>
        <dbReference type="ChEBI" id="CHEBI:15378"/>
        <dbReference type="ChEBI" id="CHEBI:43474"/>
        <dbReference type="ChEBI" id="CHEBI:57540"/>
        <dbReference type="ChEBI" id="CHEBI:57604"/>
        <dbReference type="ChEBI" id="CHEBI:57945"/>
        <dbReference type="ChEBI" id="CHEBI:59776"/>
        <dbReference type="EC" id="1.2.1.12"/>
    </reaction>
</comment>
<dbReference type="STRING" id="67801.A0A1B0BAI8"/>
<evidence type="ECO:0000313" key="6">
    <source>
        <dbReference type="Proteomes" id="UP000092460"/>
    </source>
</evidence>
<name>A0A1B0BAI8_9MUSC</name>
<dbReference type="GO" id="GO:0006096">
    <property type="term" value="P:glycolytic process"/>
    <property type="evidence" value="ECO:0007669"/>
    <property type="project" value="TreeGrafter"/>
</dbReference>
<reference evidence="5" key="2">
    <citation type="submission" date="2020-05" db="UniProtKB">
        <authorList>
            <consortium name="EnsemblMetazoa"/>
        </authorList>
    </citation>
    <scope>IDENTIFICATION</scope>
    <source>
        <strain evidence="5">IAEA</strain>
    </source>
</reference>
<proteinExistence type="inferred from homology"/>
<dbReference type="PANTHER" id="PTHR10836:SF76">
    <property type="entry name" value="GLYCERALDEHYDE-3-PHOSPHATE DEHYDROGENASE-RELATED"/>
    <property type="match status" value="1"/>
</dbReference>
<dbReference type="Gene3D" id="3.40.50.720">
    <property type="entry name" value="NAD(P)-binding Rossmann-like Domain"/>
    <property type="match status" value="1"/>
</dbReference>
<dbReference type="InterPro" id="IPR020831">
    <property type="entry name" value="GlycerAld/Erythrose_P_DH"/>
</dbReference>
<dbReference type="InterPro" id="IPR036291">
    <property type="entry name" value="NAD(P)-bd_dom_sf"/>
</dbReference>
<keyword evidence="6" id="KW-1185">Reference proteome</keyword>
<dbReference type="SUPFAM" id="SSF51735">
    <property type="entry name" value="NAD(P)-binding Rossmann-fold domains"/>
    <property type="match status" value="1"/>
</dbReference>
<dbReference type="GO" id="GO:0004365">
    <property type="term" value="F:glyceraldehyde-3-phosphate dehydrogenase (NAD+) (phosphorylating) activity"/>
    <property type="evidence" value="ECO:0007669"/>
    <property type="project" value="UniProtKB-EC"/>
</dbReference>
<evidence type="ECO:0000313" key="5">
    <source>
        <dbReference type="EnsemblMetazoa" id="GPPI023972-PA"/>
    </source>
</evidence>
<comment type="similarity">
    <text evidence="1">Belongs to the glyceraldehyde-3-phosphate dehydrogenase family.</text>
</comment>
<dbReference type="Proteomes" id="UP000092460">
    <property type="component" value="Unassembled WGS sequence"/>
</dbReference>
<reference evidence="6" key="1">
    <citation type="submission" date="2015-01" db="EMBL/GenBank/DDBJ databases">
        <authorList>
            <person name="Aksoy S."/>
            <person name="Warren W."/>
            <person name="Wilson R.K."/>
        </authorList>
    </citation>
    <scope>NUCLEOTIDE SEQUENCE [LARGE SCALE GENOMIC DNA]</scope>
    <source>
        <strain evidence="6">IAEA</strain>
    </source>
</reference>
<dbReference type="SMART" id="SM00846">
    <property type="entry name" value="Gp_dh_N"/>
    <property type="match status" value="1"/>
</dbReference>
<evidence type="ECO:0000256" key="3">
    <source>
        <dbReference type="ARBA" id="ARBA00047698"/>
    </source>
</evidence>
<accession>A0A1B0BAI8</accession>
<dbReference type="EMBL" id="JXJN01011008">
    <property type="status" value="NOT_ANNOTATED_CDS"/>
    <property type="molecule type" value="Genomic_DNA"/>
</dbReference>
<evidence type="ECO:0000256" key="2">
    <source>
        <dbReference type="ARBA" id="ARBA00023002"/>
    </source>
</evidence>
<keyword evidence="2" id="KW-0560">Oxidoreductase</keyword>
<dbReference type="InterPro" id="IPR020828">
    <property type="entry name" value="GlycerAld_3-P_DH_NAD(P)-bd"/>
</dbReference>
<dbReference type="Pfam" id="PF00044">
    <property type="entry name" value="Gp_dh_N"/>
    <property type="match status" value="1"/>
</dbReference>
<dbReference type="AlphaFoldDB" id="A0A1B0BAI8"/>
<organism evidence="5 6">
    <name type="scientific">Glossina palpalis gambiensis</name>
    <dbReference type="NCBI Taxonomy" id="67801"/>
    <lineage>
        <taxon>Eukaryota</taxon>
        <taxon>Metazoa</taxon>
        <taxon>Ecdysozoa</taxon>
        <taxon>Arthropoda</taxon>
        <taxon>Hexapoda</taxon>
        <taxon>Insecta</taxon>
        <taxon>Pterygota</taxon>
        <taxon>Neoptera</taxon>
        <taxon>Endopterygota</taxon>
        <taxon>Diptera</taxon>
        <taxon>Brachycera</taxon>
        <taxon>Muscomorpha</taxon>
        <taxon>Hippoboscoidea</taxon>
        <taxon>Glossinidae</taxon>
        <taxon>Glossina</taxon>
    </lineage>
</organism>
<dbReference type="EnsemblMetazoa" id="GPPI023972-RA">
    <property type="protein sequence ID" value="GPPI023972-PA"/>
    <property type="gene ID" value="GPPI023972"/>
</dbReference>
<dbReference type="VEuPathDB" id="VectorBase:GPPI023972"/>
<dbReference type="GO" id="GO:0051287">
    <property type="term" value="F:NAD binding"/>
    <property type="evidence" value="ECO:0007669"/>
    <property type="project" value="InterPro"/>
</dbReference>
<evidence type="ECO:0000259" key="4">
    <source>
        <dbReference type="SMART" id="SM00846"/>
    </source>
</evidence>
<sequence>MSRIGIIGFDRIGRIFYHRCLLKNAEVLAINDPALSPDQIGYLLKNDSILGRLNVQIESGKDCLMVNNTKITLTKERYPKKIPWAGVECVAPSPQLRKRPLIYVVR</sequence>
<feature type="domain" description="Glyceraldehyde 3-phosphate dehydrogenase NAD(P) binding" evidence="4">
    <location>
        <begin position="2"/>
        <end position="106"/>
    </location>
</feature>
<dbReference type="PANTHER" id="PTHR10836">
    <property type="entry name" value="GLYCERALDEHYDE 3-PHOSPHATE DEHYDROGENASE"/>
    <property type="match status" value="1"/>
</dbReference>